<feature type="transmembrane region" description="Helical" evidence="1">
    <location>
        <begin position="69"/>
        <end position="93"/>
    </location>
</feature>
<proteinExistence type="predicted"/>
<feature type="transmembrane region" description="Helical" evidence="1">
    <location>
        <begin position="99"/>
        <end position="119"/>
    </location>
</feature>
<feature type="transmembrane region" description="Helical" evidence="1">
    <location>
        <begin position="33"/>
        <end position="57"/>
    </location>
</feature>
<protein>
    <submittedName>
        <fullName evidence="2">Putative transmembrane protein</fullName>
    </submittedName>
</protein>
<sequence>MLVFSCSLYYIFMPLLFSAVILTGNVGQGVLIFYIWTIMQPIVWTIIGSFMGSKFFLIGKILEGDFEKLWGLLASILLVVMWYTVVPYCLWHLTLCYPTWWVCVIWWLWGTTPTIMTVITEE</sequence>
<dbReference type="Proteomes" id="UP000029488">
    <property type="component" value="Plasmid pMP1046B"/>
</dbReference>
<dbReference type="KEGG" id="lsj:LSJ_3053"/>
<evidence type="ECO:0000313" key="3">
    <source>
        <dbReference type="Proteomes" id="UP000029488"/>
    </source>
</evidence>
<keyword evidence="1 2" id="KW-0812">Transmembrane</keyword>
<keyword evidence="1" id="KW-1133">Transmembrane helix</keyword>
<gene>
    <name evidence="2" type="ORF">LSJ_3053</name>
</gene>
<evidence type="ECO:0000256" key="1">
    <source>
        <dbReference type="SAM" id="Phobius"/>
    </source>
</evidence>
<organism evidence="2 3">
    <name type="scientific">Ligilactobacillus salivarius</name>
    <dbReference type="NCBI Taxonomy" id="1624"/>
    <lineage>
        <taxon>Bacteria</taxon>
        <taxon>Bacillati</taxon>
        <taxon>Bacillota</taxon>
        <taxon>Bacilli</taxon>
        <taxon>Lactobacillales</taxon>
        <taxon>Lactobacillaceae</taxon>
        <taxon>Ligilactobacillus</taxon>
    </lineage>
</organism>
<feature type="transmembrane region" description="Helical" evidence="1">
    <location>
        <begin position="7"/>
        <end position="27"/>
    </location>
</feature>
<keyword evidence="1" id="KW-0472">Membrane</keyword>
<geneLocation type="plasmid" evidence="2 3">
    <name>pMP1046B</name>
</geneLocation>
<dbReference type="AlphaFoldDB" id="A0A089QIM6"/>
<evidence type="ECO:0000313" key="2">
    <source>
        <dbReference type="EMBL" id="AIR11673.1"/>
    </source>
</evidence>
<reference evidence="2 3" key="1">
    <citation type="journal article" date="2014" name="BMC Genomics">
        <title>Unusual genome complexity in Lactobacillus salivarius JCM1046.</title>
        <authorList>
            <person name="Raftis E.J."/>
            <person name="Forde B.M."/>
            <person name="Claesson M.J."/>
            <person name="O'Toole P.W."/>
        </authorList>
    </citation>
    <scope>NUCLEOTIDE SEQUENCE [LARGE SCALE GENOMIC DNA]</scope>
    <source>
        <strain evidence="2 3">JCM1046</strain>
        <plasmid evidence="2 3">pMP1046B</plasmid>
    </source>
</reference>
<keyword evidence="2" id="KW-0614">Plasmid</keyword>
<accession>A0A089QIM6</accession>
<dbReference type="EMBL" id="CP007648">
    <property type="protein sequence ID" value="AIR11673.1"/>
    <property type="molecule type" value="Genomic_DNA"/>
</dbReference>
<name>A0A089QIM6_9LACO</name>